<organism evidence="2 3">
    <name type="scientific">Viridibacillus arvi</name>
    <dbReference type="NCBI Taxonomy" id="263475"/>
    <lineage>
        <taxon>Bacteria</taxon>
        <taxon>Bacillati</taxon>
        <taxon>Bacillota</taxon>
        <taxon>Bacilli</taxon>
        <taxon>Bacillales</taxon>
        <taxon>Caryophanaceae</taxon>
        <taxon>Viridibacillus</taxon>
    </lineage>
</organism>
<dbReference type="InterPro" id="IPR007138">
    <property type="entry name" value="ABM_dom"/>
</dbReference>
<accession>A0A0M0LMU8</accession>
<sequence length="110" mass="12612">MRGLISMVHESKRSHYAVIFSSQRTEGDNGYGIMAEKMDQLASQQPGFLGVESVRDTSGYGITISYWDSLEAISNWKKNQAHQVAQQKGINDWYQNYSVKICKVEREYIK</sequence>
<evidence type="ECO:0000259" key="1">
    <source>
        <dbReference type="Pfam" id="PF03992"/>
    </source>
</evidence>
<dbReference type="SUPFAM" id="SSF54909">
    <property type="entry name" value="Dimeric alpha+beta barrel"/>
    <property type="match status" value="1"/>
</dbReference>
<dbReference type="InterPro" id="IPR011008">
    <property type="entry name" value="Dimeric_a/b-barrel"/>
</dbReference>
<dbReference type="PANTHER" id="PTHR37811:SF2">
    <property type="entry name" value="ABM DOMAIN-CONTAINING PROTEIN"/>
    <property type="match status" value="1"/>
</dbReference>
<dbReference type="PATRIC" id="fig|263475.3.peg.1678"/>
<keyword evidence="3" id="KW-1185">Reference proteome</keyword>
<reference evidence="3" key="1">
    <citation type="submission" date="2015-08" db="EMBL/GenBank/DDBJ databases">
        <title>Fjat-10028 dsm 16317.</title>
        <authorList>
            <person name="Liu B."/>
            <person name="Wang J."/>
            <person name="Zhu Y."/>
            <person name="Liu G."/>
            <person name="Chen Q."/>
            <person name="Chen Z."/>
            <person name="Lan J."/>
            <person name="Che J."/>
            <person name="Ge C."/>
            <person name="Shi H."/>
            <person name="Pan Z."/>
            <person name="Liu X."/>
        </authorList>
    </citation>
    <scope>NUCLEOTIDE SEQUENCE [LARGE SCALE GENOMIC DNA]</scope>
    <source>
        <strain evidence="3">DSM 16317</strain>
    </source>
</reference>
<gene>
    <name evidence="2" type="ORF">AMD00_06230</name>
</gene>
<protein>
    <submittedName>
        <fullName evidence="2">JEMB protein</fullName>
    </submittedName>
</protein>
<dbReference type="EMBL" id="LILB01000001">
    <property type="protein sequence ID" value="KOO52013.1"/>
    <property type="molecule type" value="Genomic_DNA"/>
</dbReference>
<comment type="caution">
    <text evidence="2">The sequence shown here is derived from an EMBL/GenBank/DDBJ whole genome shotgun (WGS) entry which is preliminary data.</text>
</comment>
<evidence type="ECO:0000313" key="2">
    <source>
        <dbReference type="EMBL" id="KOO52013.1"/>
    </source>
</evidence>
<feature type="domain" description="ABM" evidence="1">
    <location>
        <begin position="36"/>
        <end position="87"/>
    </location>
</feature>
<evidence type="ECO:0000313" key="3">
    <source>
        <dbReference type="Proteomes" id="UP000036867"/>
    </source>
</evidence>
<proteinExistence type="predicted"/>
<dbReference type="Gene3D" id="3.30.70.100">
    <property type="match status" value="1"/>
</dbReference>
<dbReference type="Pfam" id="PF03992">
    <property type="entry name" value="ABM"/>
    <property type="match status" value="1"/>
</dbReference>
<dbReference type="PANTHER" id="PTHR37811">
    <property type="entry name" value="BLL5343 PROTEIN"/>
    <property type="match status" value="1"/>
</dbReference>
<dbReference type="InterPro" id="IPR052936">
    <property type="entry name" value="Jasmonate_Hydroxylase-like"/>
</dbReference>
<dbReference type="AlphaFoldDB" id="A0A0M0LMU8"/>
<dbReference type="Proteomes" id="UP000036867">
    <property type="component" value="Unassembled WGS sequence"/>
</dbReference>
<name>A0A0M0LMU8_9BACL</name>
<dbReference type="STRING" id="263475.AMD00_06230"/>